<accession>A0AAV3ZC86</accession>
<feature type="region of interest" description="Disordered" evidence="1">
    <location>
        <begin position="46"/>
        <end position="70"/>
    </location>
</feature>
<evidence type="ECO:0000256" key="2">
    <source>
        <dbReference type="SAM" id="Phobius"/>
    </source>
</evidence>
<dbReference type="EMBL" id="BLXT01002152">
    <property type="protein sequence ID" value="GFN91538.1"/>
    <property type="molecule type" value="Genomic_DNA"/>
</dbReference>
<name>A0AAV3ZC86_9GAST</name>
<dbReference type="AlphaFoldDB" id="A0AAV3ZC86"/>
<proteinExistence type="predicted"/>
<keyword evidence="2" id="KW-0812">Transmembrane</keyword>
<evidence type="ECO:0000256" key="1">
    <source>
        <dbReference type="SAM" id="MobiDB-lite"/>
    </source>
</evidence>
<sequence>MVVTITTTTTTFSSYLSSSSILINSTIDVSFIFNLHKDLKQSTFSSRRQQREAIPVRQAETAPVREEKVDEDEEKETLMVRSLTKSAVWCELFLLTSALMLSSRGNLSALGLTMCYCCWWWCFCFYCRSRTPLM</sequence>
<keyword evidence="4" id="KW-1185">Reference proteome</keyword>
<organism evidence="3 4">
    <name type="scientific">Plakobranchus ocellatus</name>
    <dbReference type="NCBI Taxonomy" id="259542"/>
    <lineage>
        <taxon>Eukaryota</taxon>
        <taxon>Metazoa</taxon>
        <taxon>Spiralia</taxon>
        <taxon>Lophotrochozoa</taxon>
        <taxon>Mollusca</taxon>
        <taxon>Gastropoda</taxon>
        <taxon>Heterobranchia</taxon>
        <taxon>Euthyneura</taxon>
        <taxon>Panpulmonata</taxon>
        <taxon>Sacoglossa</taxon>
        <taxon>Placobranchoidea</taxon>
        <taxon>Plakobranchidae</taxon>
        <taxon>Plakobranchus</taxon>
    </lineage>
</organism>
<reference evidence="3 4" key="1">
    <citation type="journal article" date="2021" name="Elife">
        <title>Chloroplast acquisition without the gene transfer in kleptoplastic sea slugs, Plakobranchus ocellatus.</title>
        <authorList>
            <person name="Maeda T."/>
            <person name="Takahashi S."/>
            <person name="Yoshida T."/>
            <person name="Shimamura S."/>
            <person name="Takaki Y."/>
            <person name="Nagai Y."/>
            <person name="Toyoda A."/>
            <person name="Suzuki Y."/>
            <person name="Arimoto A."/>
            <person name="Ishii H."/>
            <person name="Satoh N."/>
            <person name="Nishiyama T."/>
            <person name="Hasebe M."/>
            <person name="Maruyama T."/>
            <person name="Minagawa J."/>
            <person name="Obokata J."/>
            <person name="Shigenobu S."/>
        </authorList>
    </citation>
    <scope>NUCLEOTIDE SEQUENCE [LARGE SCALE GENOMIC DNA]</scope>
</reference>
<feature type="transmembrane region" description="Helical" evidence="2">
    <location>
        <begin position="107"/>
        <end position="127"/>
    </location>
</feature>
<keyword evidence="2" id="KW-1133">Transmembrane helix</keyword>
<evidence type="ECO:0008006" key="5">
    <source>
        <dbReference type="Google" id="ProtNLM"/>
    </source>
</evidence>
<comment type="caution">
    <text evidence="3">The sequence shown here is derived from an EMBL/GenBank/DDBJ whole genome shotgun (WGS) entry which is preliminary data.</text>
</comment>
<evidence type="ECO:0000313" key="4">
    <source>
        <dbReference type="Proteomes" id="UP000735302"/>
    </source>
</evidence>
<dbReference type="Proteomes" id="UP000735302">
    <property type="component" value="Unassembled WGS sequence"/>
</dbReference>
<protein>
    <recommendedName>
        <fullName evidence="5">Transmembrane protein</fullName>
    </recommendedName>
</protein>
<keyword evidence="2" id="KW-0472">Membrane</keyword>
<gene>
    <name evidence="3" type="ORF">PoB_001804400</name>
</gene>
<evidence type="ECO:0000313" key="3">
    <source>
        <dbReference type="EMBL" id="GFN91538.1"/>
    </source>
</evidence>